<protein>
    <submittedName>
        <fullName evidence="8">Glycoside hydrolase family 31 protein</fullName>
    </submittedName>
</protein>
<evidence type="ECO:0000256" key="2">
    <source>
        <dbReference type="RuleBase" id="RU361185"/>
    </source>
</evidence>
<dbReference type="InterPro" id="IPR033403">
    <property type="entry name" value="DUF5110"/>
</dbReference>
<dbReference type="AlphaFoldDB" id="A0A399SYZ8"/>
<dbReference type="GO" id="GO:0004553">
    <property type="term" value="F:hydrolase activity, hydrolyzing O-glycosyl compounds"/>
    <property type="evidence" value="ECO:0007669"/>
    <property type="project" value="InterPro"/>
</dbReference>
<proteinExistence type="inferred from homology"/>
<dbReference type="Gene3D" id="3.20.20.80">
    <property type="entry name" value="Glycosidases"/>
    <property type="match status" value="1"/>
</dbReference>
<dbReference type="GO" id="GO:0005975">
    <property type="term" value="P:carbohydrate metabolic process"/>
    <property type="evidence" value="ECO:0007669"/>
    <property type="project" value="InterPro"/>
</dbReference>
<dbReference type="Pfam" id="PF21365">
    <property type="entry name" value="Glyco_hydro_31_3rd"/>
    <property type="match status" value="1"/>
</dbReference>
<dbReference type="InterPro" id="IPR000322">
    <property type="entry name" value="Glyco_hydro_31_TIM"/>
</dbReference>
<evidence type="ECO:0000259" key="6">
    <source>
        <dbReference type="Pfam" id="PF17137"/>
    </source>
</evidence>
<comment type="caution">
    <text evidence="8">The sequence shown here is derived from an EMBL/GenBank/DDBJ whole genome shotgun (WGS) entry which is preliminary data.</text>
</comment>
<feature type="signal peptide" evidence="3">
    <location>
        <begin position="1"/>
        <end position="23"/>
    </location>
</feature>
<evidence type="ECO:0000259" key="4">
    <source>
        <dbReference type="Pfam" id="PF01055"/>
    </source>
</evidence>
<evidence type="ECO:0000256" key="1">
    <source>
        <dbReference type="ARBA" id="ARBA00007806"/>
    </source>
</evidence>
<dbReference type="GO" id="GO:0030246">
    <property type="term" value="F:carbohydrate binding"/>
    <property type="evidence" value="ECO:0007669"/>
    <property type="project" value="InterPro"/>
</dbReference>
<name>A0A399SYZ8_9BACT</name>
<dbReference type="SUPFAM" id="SSF74650">
    <property type="entry name" value="Galactose mutarotase-like"/>
    <property type="match status" value="1"/>
</dbReference>
<feature type="domain" description="DUF5110" evidence="6">
    <location>
        <begin position="700"/>
        <end position="755"/>
    </location>
</feature>
<dbReference type="InterPro" id="IPR013780">
    <property type="entry name" value="Glyco_hydro_b"/>
</dbReference>
<dbReference type="PANTHER" id="PTHR22762:SF166">
    <property type="entry name" value="ALPHA-GLUCOSIDASE"/>
    <property type="match status" value="1"/>
</dbReference>
<dbReference type="CDD" id="cd14752">
    <property type="entry name" value="GH31_N"/>
    <property type="match status" value="1"/>
</dbReference>
<feature type="domain" description="Glycosyl hydrolase family 31 C-terminal" evidence="7">
    <location>
        <begin position="597"/>
        <end position="684"/>
    </location>
</feature>
<accession>A0A399SYZ8</accession>
<keyword evidence="2" id="KW-0326">Glycosidase</keyword>
<dbReference type="RefSeq" id="WP_119438954.1">
    <property type="nucleotide sequence ID" value="NZ_QWGR01000009.1"/>
</dbReference>
<dbReference type="Pfam" id="PF13802">
    <property type="entry name" value="Gal_mutarotas_2"/>
    <property type="match status" value="1"/>
</dbReference>
<keyword evidence="9" id="KW-1185">Reference proteome</keyword>
<dbReference type="OrthoDB" id="176168at2"/>
<keyword evidence="2 8" id="KW-0378">Hydrolase</keyword>
<dbReference type="InterPro" id="IPR017853">
    <property type="entry name" value="GH"/>
</dbReference>
<feature type="domain" description="Glycoside hydrolase family 31 N-terminal" evidence="5">
    <location>
        <begin position="52"/>
        <end position="214"/>
    </location>
</feature>
<evidence type="ECO:0000313" key="9">
    <source>
        <dbReference type="Proteomes" id="UP000265926"/>
    </source>
</evidence>
<dbReference type="Pfam" id="PF17137">
    <property type="entry name" value="DUF5110"/>
    <property type="match status" value="1"/>
</dbReference>
<dbReference type="InterPro" id="IPR048395">
    <property type="entry name" value="Glyco_hydro_31_C"/>
</dbReference>
<evidence type="ECO:0000313" key="8">
    <source>
        <dbReference type="EMBL" id="RIJ47237.1"/>
    </source>
</evidence>
<reference evidence="8 9" key="1">
    <citation type="submission" date="2018-08" db="EMBL/GenBank/DDBJ databases">
        <title>Pallidiluteibacterium maritimus gen. nov., sp. nov., isolated from coastal sediment.</title>
        <authorList>
            <person name="Zhou L.Y."/>
        </authorList>
    </citation>
    <scope>NUCLEOTIDE SEQUENCE [LARGE SCALE GENOMIC DNA]</scope>
    <source>
        <strain evidence="8 9">XSD2</strain>
    </source>
</reference>
<dbReference type="InterPro" id="IPR025887">
    <property type="entry name" value="Glyco_hydro_31_N_dom"/>
</dbReference>
<organism evidence="8 9">
    <name type="scientific">Maribellus luteus</name>
    <dbReference type="NCBI Taxonomy" id="2305463"/>
    <lineage>
        <taxon>Bacteria</taxon>
        <taxon>Pseudomonadati</taxon>
        <taxon>Bacteroidota</taxon>
        <taxon>Bacteroidia</taxon>
        <taxon>Marinilabiliales</taxon>
        <taxon>Prolixibacteraceae</taxon>
        <taxon>Maribellus</taxon>
    </lineage>
</organism>
<evidence type="ECO:0000259" key="7">
    <source>
        <dbReference type="Pfam" id="PF21365"/>
    </source>
</evidence>
<dbReference type="Gene3D" id="2.60.40.1760">
    <property type="entry name" value="glycosyl hydrolase (family 31)"/>
    <property type="match status" value="1"/>
</dbReference>
<gene>
    <name evidence="8" type="ORF">D1614_15895</name>
</gene>
<dbReference type="SUPFAM" id="SSF51011">
    <property type="entry name" value="Glycosyl hydrolase domain"/>
    <property type="match status" value="1"/>
</dbReference>
<dbReference type="PANTHER" id="PTHR22762">
    <property type="entry name" value="ALPHA-GLUCOSIDASE"/>
    <property type="match status" value="1"/>
</dbReference>
<keyword evidence="3" id="KW-0732">Signal</keyword>
<evidence type="ECO:0000259" key="5">
    <source>
        <dbReference type="Pfam" id="PF13802"/>
    </source>
</evidence>
<sequence length="833" mass="95261">MKKYFLRLIFLSLFGGIIMPVQAENVKPGTCHSYKIQGNKVIFDCEYNIQVQIEDVGSGILKIWYDTDGFKRNNESFAVIKKGDGNSHLNISEQPGSYEIYTGELIVRIEKSPFQIRVYDKYQKLLMEDFLDMGFVVDSTQMSSYKTLKPGEHIYGLGEKNGPLDRVGSRLKMWNSDKPCYSVNEDPLYKSIPFFMSSSGYGIFFDNTYKTTYDFGVESDNYYSFSTPGGEMEYYFIYGPTYKQIISGYTKLTGQPIMPPAWALGFAQCRGMLTNEQLTREIAKGYRDREIPCDIIYQDIGWTQNLQDFEWRDGNYENPAKMLSDLESEGFKVIVSQNPIISQTNKSQWHEADSLGYFATDVRSGKTYDMPWPWGGNCGVVDFSNPEVADWWGNYQQKVLDVGVRGFWTDMGEPAWSNEESFDRLSMKHHLGMHDEIHNVYGLIWDKIVTQQFEKHNPNTRIFQMTRAAFAGMQRYTFGWSGDAGNGNDVTDGWNQLAAQLPIALSAGMGGIPFWATDISGYCGDITDYGAMRELYVRWLQFGAFNPLSRIHHEGNNAVEPWLFGEEAEQIAKTTIELKYQLFPYIYTYAREAHDTGLPLMRALMLEYPDDPEAANLDSEFMFGEELLVAPVMEEGAAFKRIYLPEGEWLDFNDPANAFTGNQWIEYPVELETIPMFVKRGSIIPQMPVMQFIGEKADYPLLLSVFPAGINKSAKFEVYEDDGETNNYKSDIFVKRKIQCLAKRTGLEIGFKAIDSNGFRVRSRDLVYQVYMERKPTSVHLSDKKLKTFKVKKSENILPDTIEKAEWSWDEVSGACLIRIPASLVGEPIVIEK</sequence>
<dbReference type="InterPro" id="IPR011013">
    <property type="entry name" value="Gal_mutarotase_sf_dom"/>
</dbReference>
<comment type="similarity">
    <text evidence="1 2">Belongs to the glycosyl hydrolase 31 family.</text>
</comment>
<dbReference type="Gene3D" id="2.60.40.1180">
    <property type="entry name" value="Golgi alpha-mannosidase II"/>
    <property type="match status" value="2"/>
</dbReference>
<dbReference type="SUPFAM" id="SSF51445">
    <property type="entry name" value="(Trans)glycosidases"/>
    <property type="match status" value="1"/>
</dbReference>
<dbReference type="EMBL" id="QWGR01000009">
    <property type="protein sequence ID" value="RIJ47237.1"/>
    <property type="molecule type" value="Genomic_DNA"/>
</dbReference>
<feature type="chain" id="PRO_5017367467" evidence="3">
    <location>
        <begin position="24"/>
        <end position="833"/>
    </location>
</feature>
<evidence type="ECO:0000256" key="3">
    <source>
        <dbReference type="SAM" id="SignalP"/>
    </source>
</evidence>
<dbReference type="Pfam" id="PF01055">
    <property type="entry name" value="Glyco_hydro_31_2nd"/>
    <property type="match status" value="1"/>
</dbReference>
<feature type="domain" description="Glycoside hydrolase family 31 TIM barrel" evidence="4">
    <location>
        <begin position="256"/>
        <end position="588"/>
    </location>
</feature>
<dbReference type="Proteomes" id="UP000265926">
    <property type="component" value="Unassembled WGS sequence"/>
</dbReference>